<dbReference type="FunFam" id="2.40.10.10:FF:000076">
    <property type="entry name" value="Structural polyprotein"/>
    <property type="match status" value="1"/>
</dbReference>
<evidence type="ECO:0000256" key="23">
    <source>
        <dbReference type="ARBA" id="ARBA00022870"/>
    </source>
</evidence>
<dbReference type="Gene3D" id="2.60.40.3200">
    <property type="entry name" value="Alphavirus E2 glycoprotein, A domain"/>
    <property type="match status" value="1"/>
</dbReference>
<dbReference type="GO" id="GO:0039619">
    <property type="term" value="C:T=4 icosahedral viral capsid"/>
    <property type="evidence" value="ECO:0007669"/>
    <property type="project" value="UniProtKB-KW"/>
</dbReference>
<keyword evidence="11" id="KW-1032">Host cell membrane</keyword>
<evidence type="ECO:0000256" key="36">
    <source>
        <dbReference type="SAM" id="MobiDB-lite"/>
    </source>
</evidence>
<keyword evidence="21" id="KW-0720">Serine protease</keyword>
<dbReference type="SUPFAM" id="SSF50494">
    <property type="entry name" value="Trypsin-like serine proteases"/>
    <property type="match status" value="1"/>
</dbReference>
<dbReference type="GO" id="GO:0019062">
    <property type="term" value="P:virion attachment to host cell"/>
    <property type="evidence" value="ECO:0007669"/>
    <property type="project" value="UniProtKB-KW"/>
</dbReference>
<feature type="active site" description="Charge relay system" evidence="35">
    <location>
        <position position="138"/>
    </location>
</feature>
<dbReference type="Gene3D" id="2.60.40.2400">
    <property type="entry name" value="Alphavirus E2 glycoprotein, domain C"/>
    <property type="match status" value="1"/>
</dbReference>
<evidence type="ECO:0000256" key="14">
    <source>
        <dbReference type="ARBA" id="ARBA00022581"/>
    </source>
</evidence>
<protein>
    <recommendedName>
        <fullName evidence="8">Structural polyprotein</fullName>
    </recommendedName>
    <alternativeName>
        <fullName evidence="33">p130</fullName>
    </alternativeName>
</protein>
<dbReference type="InterPro" id="IPR038055">
    <property type="entry name" value="Glycoprot_E_dimer_dom"/>
</dbReference>
<dbReference type="Gene3D" id="1.10.287.2230">
    <property type="match status" value="1"/>
</dbReference>
<keyword evidence="9" id="KW-1168">Fusion of virus membrane with host membrane</keyword>
<dbReference type="SUPFAM" id="SSF56983">
    <property type="entry name" value="Viral glycoprotein, central and dimerisation domains"/>
    <property type="match status" value="1"/>
</dbReference>
<dbReference type="Pfam" id="PF00943">
    <property type="entry name" value="Alpha_E2_glycop"/>
    <property type="match status" value="1"/>
</dbReference>
<keyword evidence="18 37" id="KW-0812">Transmembrane</keyword>
<accession>Q80S49</accession>
<dbReference type="InterPro" id="IPR002548">
    <property type="entry name" value="Alpha_E1_glycop"/>
</dbReference>
<dbReference type="PRINTS" id="PR00798">
    <property type="entry name" value="TOGAVIRIN"/>
</dbReference>
<comment type="subunit">
    <text evidence="34">The precursor of protein E3/E2 and E1 form a heterodimer shortly after synthesis.</text>
</comment>
<proteinExistence type="predicted"/>
<evidence type="ECO:0000256" key="5">
    <source>
        <dbReference type="ARBA" id="ARBA00004402"/>
    </source>
</evidence>
<dbReference type="Gene3D" id="2.60.98.10">
    <property type="entry name" value="Tick-borne Encephalitis virus Glycoprotein, domain 1"/>
    <property type="match status" value="3"/>
</dbReference>
<dbReference type="GO" id="GO:0030430">
    <property type="term" value="C:host cell cytoplasm"/>
    <property type="evidence" value="ECO:0007669"/>
    <property type="project" value="UniProtKB-SubCell"/>
</dbReference>
<evidence type="ECO:0000256" key="22">
    <source>
        <dbReference type="ARBA" id="ARBA00022844"/>
    </source>
</evidence>
<sequence length="1238" mass="136281">MNMFPYPTPSFQAMYPAPPMAYRDPNPPRRRWRPFRVPLAAQIEELRRSIANLTFKQRKPQPPAGPPAKKRKTPPKPKNQQRKKTKPHAKKQRSKPKPGKRQRLCMKLESDKTFPVVLNGQINGYACVVGGRLMKPLHVEGKIDNEQLAAVKLKKASMYDLEYGDVPQNMKSDTLQYTSEKPPGFYNWHHGAVQYENGRFSVPRGVGGKGDSGRPILDNKGRVVAIVLGGVNEGSRTALSVVTWNQKGVTIKITPEGTEPWSLIPVMCALANITFPCNQPPVCYARNPELALDILEENADSPAYDELLQNIVRCTARRAKRSVTDTYSMTEPYLGRCPVCRHSEPCYSPVKIEHVWDESDDGTLRIQTSALFGSDSSDKADAQKYRYMTNKPTLEVAEGIMEEIKVSTSGPCRLINYSGYFLLVHCPPGDSITVSIVKGGVLHSCTVEKRVQRKFVGREQYQFPPLHGKSVPCNVYNSWKESSAGYITMHRQGPYAYSTFLEEQQGKVYVNPPSGKTVTYECNCSGHRIGTTAQRVEITLCKRTKQCIAYLSNQTKWVFNSPDLMRSTDHSVKGKLHIPFNLTPTTCLVPLAHAPTVTSWFKGITLHLTSRNPTLLTTRKLGADADSTAEWITGTTTRNFSVGREGLEYVWGNLDPVRVWAQESAPGDPHGWPHEIIQHYYHRHPVYTIAVLTGIATFALIGLSASLHCLCRARRDCITPYALAPNATVPTIIALFCCVRPSHAETVGETLTYLWSHNQPFLWAQLCIPVAALVILLRCASCCLPFLLVAGVCLGKVDAYEHATTVPNVPGVPYKALVERSGYAPLNLEVMVVSSELVPTVNKEYITCKFHTVIPSPKIKCCGILECSAQQRADYACRVFGGVYPFMWGGAQCFCDTENTQMSEAYVVLSPDCKADHAVALKVHTASLKVNLRITYGNTTTNVITFVNGVTPGISGALKVIAGPISAAFTPFDNKVVINKGLVYNYDFPEYGAMKPGAFGDIQASTIDGRDLVARTDIRLLKPSAKNIHVPFTQAASGYEMWKNNSGRPLQDTAPFGCRIAVDPLRAENCTYGSIPISLDIPDATFLRVSDSPVVTVASCSVTDCVYSADFGGVAGIDYVSDREGQCPVHSHSSTAVLKESLVHVMQKGSITLHFSTSSPQANFIVSLCGKKTTCHAQCKPPADHIIGEPHKVDQEFQAAVSKTSWSWMLAAIGGVSSLVIIGLIALTCSFMFISTRK</sequence>
<evidence type="ECO:0000256" key="11">
    <source>
        <dbReference type="ARBA" id="ARBA00022511"/>
    </source>
</evidence>
<evidence type="ECO:0000256" key="18">
    <source>
        <dbReference type="ARBA" id="ARBA00022692"/>
    </source>
</evidence>
<evidence type="ECO:0000256" key="27">
    <source>
        <dbReference type="ARBA" id="ARBA00023139"/>
    </source>
</evidence>
<keyword evidence="16" id="KW-0645">Protease</keyword>
<feature type="active site" description="Charge relay system" evidence="35">
    <location>
        <position position="160"/>
    </location>
</feature>
<evidence type="ECO:0000256" key="30">
    <source>
        <dbReference type="ARBA" id="ARBA00023200"/>
    </source>
</evidence>
<evidence type="ECO:0000256" key="21">
    <source>
        <dbReference type="ARBA" id="ARBA00022825"/>
    </source>
</evidence>
<evidence type="ECO:0000256" key="15">
    <source>
        <dbReference type="ARBA" id="ARBA00022595"/>
    </source>
</evidence>
<dbReference type="InterPro" id="IPR002533">
    <property type="entry name" value="Alpha_E3_glycop"/>
</dbReference>
<dbReference type="SUPFAM" id="SSF81296">
    <property type="entry name" value="E set domains"/>
    <property type="match status" value="1"/>
</dbReference>
<dbReference type="InterPro" id="IPR036253">
    <property type="entry name" value="Glycoprot_cen/dimer_sf"/>
</dbReference>
<feature type="active site" description="Charge relay system" evidence="35">
    <location>
        <position position="212"/>
    </location>
</feature>
<evidence type="ECO:0000256" key="37">
    <source>
        <dbReference type="SAM" id="Phobius"/>
    </source>
</evidence>
<evidence type="ECO:0000256" key="3">
    <source>
        <dbReference type="ARBA" id="ARBA00004192"/>
    </source>
</evidence>
<feature type="compositionally biased region" description="Basic residues" evidence="36">
    <location>
        <begin position="68"/>
        <end position="104"/>
    </location>
</feature>
<evidence type="ECO:0000256" key="20">
    <source>
        <dbReference type="ARBA" id="ARBA00022804"/>
    </source>
</evidence>
<dbReference type="InterPro" id="IPR000930">
    <property type="entry name" value="Peptidase_S3"/>
</dbReference>
<evidence type="ECO:0000256" key="16">
    <source>
        <dbReference type="ARBA" id="ARBA00022670"/>
    </source>
</evidence>
<dbReference type="Pfam" id="PF01563">
    <property type="entry name" value="Alpha_E3_glycop"/>
    <property type="match status" value="1"/>
</dbReference>
<keyword evidence="25 37" id="KW-1133">Transmembrane helix</keyword>
<evidence type="ECO:0000256" key="8">
    <source>
        <dbReference type="ARBA" id="ARBA00014555"/>
    </source>
</evidence>
<evidence type="ECO:0000256" key="7">
    <source>
        <dbReference type="ARBA" id="ARBA00004598"/>
    </source>
</evidence>
<comment type="subcellular location">
    <subcellularLocation>
        <location evidence="7">Host cell membrane</location>
        <topology evidence="7">Multi-pass membrane protein</topology>
    </subcellularLocation>
    <subcellularLocation>
        <location evidence="5">Host cell membrane</location>
        <topology evidence="5">Single-pass type I membrane protein</topology>
    </subcellularLocation>
    <subcellularLocation>
        <location evidence="3">Host cytoplasm</location>
    </subcellularLocation>
    <subcellularLocation>
        <location evidence="2">Host nucleus</location>
    </subcellularLocation>
    <subcellularLocation>
        <location evidence="4">Virion membrane</location>
        <topology evidence="4">Multi-pass membrane protein</topology>
    </subcellularLocation>
    <subcellularLocation>
        <location evidence="6">Virion membrane</location>
        <topology evidence="6">Single-pass type I membrane protein</topology>
    </subcellularLocation>
</comment>
<evidence type="ECO:0000256" key="34">
    <source>
        <dbReference type="ARBA" id="ARBA00038810"/>
    </source>
</evidence>
<dbReference type="GO" id="GO:0006508">
    <property type="term" value="P:proteolysis"/>
    <property type="evidence" value="ECO:0007669"/>
    <property type="project" value="UniProtKB-KW"/>
</dbReference>
<evidence type="ECO:0000256" key="2">
    <source>
        <dbReference type="ARBA" id="ARBA00004147"/>
    </source>
</evidence>
<feature type="domain" description="Peptidase S3" evidence="38">
    <location>
        <begin position="112"/>
        <end position="261"/>
    </location>
</feature>
<dbReference type="PROSITE" id="PS51690">
    <property type="entry name" value="ALPHAVIRUS_CP"/>
    <property type="match status" value="1"/>
</dbReference>
<dbReference type="InterPro" id="IPR000936">
    <property type="entry name" value="Alpha_E2_glycop"/>
</dbReference>
<keyword evidence="22" id="KW-0946">Virion</keyword>
<keyword evidence="13" id="KW-1048">Host nucleus</keyword>
<evidence type="ECO:0000256" key="19">
    <source>
        <dbReference type="ARBA" id="ARBA00022801"/>
    </source>
</evidence>
<dbReference type="GO" id="GO:0042025">
    <property type="term" value="C:host cell nucleus"/>
    <property type="evidence" value="ECO:0007669"/>
    <property type="project" value="UniProtKB-SubCell"/>
</dbReference>
<dbReference type="EMBL" id="AF339475">
    <property type="protein sequence ID" value="AAO33321.1"/>
    <property type="molecule type" value="Genomic_RNA"/>
</dbReference>
<keyword evidence="27" id="KW-0564">Palmitate</keyword>
<evidence type="ECO:0000256" key="4">
    <source>
        <dbReference type="ARBA" id="ARBA00004385"/>
    </source>
</evidence>
<dbReference type="Gene3D" id="2.60.40.350">
    <property type="match status" value="1"/>
</dbReference>
<dbReference type="InterPro" id="IPR042306">
    <property type="entry name" value="Alphavir_E2_C"/>
</dbReference>
<dbReference type="InterPro" id="IPR042305">
    <property type="entry name" value="Alphavir_E2_B"/>
</dbReference>
<keyword evidence="31" id="KW-0449">Lipoprotein</keyword>
<evidence type="ECO:0000256" key="1">
    <source>
        <dbReference type="ARBA" id="ARBA00000840"/>
    </source>
</evidence>
<keyword evidence="17" id="KW-0165">Cleavage on pair of basic residues</keyword>
<evidence type="ECO:0000256" key="32">
    <source>
        <dbReference type="ARBA" id="ARBA00023296"/>
    </source>
</evidence>
<name>Q80S49_9VIRU</name>
<keyword evidence="32" id="KW-1160">Virus entry into host cell</keyword>
<keyword evidence="30" id="KW-1035">Host cytoplasm</keyword>
<evidence type="ECO:0000256" key="33">
    <source>
        <dbReference type="ARBA" id="ARBA00033029"/>
    </source>
</evidence>
<organism evidence="39">
    <name type="scientific">Fort Morgan virus</name>
    <dbReference type="NCBI Taxonomy" id="48544"/>
    <lineage>
        <taxon>Viruses</taxon>
        <taxon>Riboviria</taxon>
        <taxon>Orthornavirae</taxon>
        <taxon>Kitrinoviricota</taxon>
        <taxon>Alsuviricetes</taxon>
        <taxon>Martellivirales</taxon>
        <taxon>Togaviridae</taxon>
        <taxon>Alphavirus</taxon>
        <taxon>Alphavirus fortmorgan</taxon>
    </lineage>
</organism>
<dbReference type="InterPro" id="IPR009003">
    <property type="entry name" value="Peptidase_S1_PA"/>
</dbReference>
<keyword evidence="28" id="KW-1015">Disulfide bond</keyword>
<dbReference type="GO" id="GO:0005198">
    <property type="term" value="F:structural molecule activity"/>
    <property type="evidence" value="ECO:0007669"/>
    <property type="project" value="InterPro"/>
</dbReference>
<reference evidence="39" key="1">
    <citation type="submission" date="2001-01" db="EMBL/GenBank/DDBJ databases">
        <title>Nucleotide sequence analyses of the 26S mRNAs of viruses of the genus Alphavirus.</title>
        <authorList>
            <person name="Kinney R.M."/>
            <person name="Pfeffer M."/>
        </authorList>
    </citation>
    <scope>NUCLEOTIDE SEQUENCE</scope>
    <source>
        <strain evidence="39">CM4-146</strain>
    </source>
</reference>
<dbReference type="Pfam" id="PF00944">
    <property type="entry name" value="Peptidase_S3"/>
    <property type="match status" value="1"/>
</dbReference>
<dbReference type="InterPro" id="IPR014756">
    <property type="entry name" value="Ig_E-set"/>
</dbReference>
<dbReference type="GO" id="GO:0055036">
    <property type="term" value="C:virion membrane"/>
    <property type="evidence" value="ECO:0007669"/>
    <property type="project" value="UniProtKB-SubCell"/>
</dbReference>
<dbReference type="GO" id="GO:0046718">
    <property type="term" value="P:symbiont entry into host cell"/>
    <property type="evidence" value="ECO:0007669"/>
    <property type="project" value="UniProtKB-KW"/>
</dbReference>
<keyword evidence="14" id="KW-0945">Host-virus interaction</keyword>
<evidence type="ECO:0000256" key="35">
    <source>
        <dbReference type="PIRSR" id="PIRSR600936-1"/>
    </source>
</evidence>
<keyword evidence="10" id="KW-1170">Fusion of virus membrane with host endosomal membrane</keyword>
<evidence type="ECO:0000256" key="26">
    <source>
        <dbReference type="ARBA" id="ARBA00023136"/>
    </source>
</evidence>
<evidence type="ECO:0000256" key="10">
    <source>
        <dbReference type="ARBA" id="ARBA00022510"/>
    </source>
</evidence>
<dbReference type="GO" id="GO:0004252">
    <property type="term" value="F:serine-type endopeptidase activity"/>
    <property type="evidence" value="ECO:0007669"/>
    <property type="project" value="InterPro"/>
</dbReference>
<dbReference type="Gene3D" id="2.40.10.10">
    <property type="entry name" value="Trypsin-like serine proteases"/>
    <property type="match status" value="2"/>
</dbReference>
<dbReference type="MEROPS" id="S03.001"/>
<dbReference type="InterPro" id="IPR042304">
    <property type="entry name" value="Alphavir_E2_A"/>
</dbReference>
<evidence type="ECO:0000256" key="13">
    <source>
        <dbReference type="ARBA" id="ARBA00022562"/>
    </source>
</evidence>
<evidence type="ECO:0000259" key="38">
    <source>
        <dbReference type="PROSITE" id="PS51690"/>
    </source>
</evidence>
<evidence type="ECO:0000256" key="12">
    <source>
        <dbReference type="ARBA" id="ARBA00022561"/>
    </source>
</evidence>
<keyword evidence="15" id="KW-1162">Viral penetration into host cytoplasm</keyword>
<keyword evidence="20" id="KW-1161">Viral attachment to host cell</keyword>
<evidence type="ECO:0000313" key="39">
    <source>
        <dbReference type="EMBL" id="AAO33321.1"/>
    </source>
</evidence>
<feature type="region of interest" description="Disordered" evidence="36">
    <location>
        <begin position="50"/>
        <end position="104"/>
    </location>
</feature>
<evidence type="ECO:0000256" key="29">
    <source>
        <dbReference type="ARBA" id="ARBA00023180"/>
    </source>
</evidence>
<dbReference type="InterPro" id="IPR043504">
    <property type="entry name" value="Peptidase_S1_PA_chymotrypsin"/>
</dbReference>
<comment type="catalytic activity">
    <reaction evidence="1">
        <text>Autocatalytic release of the core protein from the N-terminus of the togavirus structural polyprotein by hydrolysis of a -Trp-|-Ser- bond.</text>
        <dbReference type="EC" id="3.4.21.90"/>
    </reaction>
</comment>
<evidence type="ECO:0000256" key="9">
    <source>
        <dbReference type="ARBA" id="ARBA00022506"/>
    </source>
</evidence>
<evidence type="ECO:0000256" key="24">
    <source>
        <dbReference type="ARBA" id="ARBA00022973"/>
    </source>
</evidence>
<dbReference type="GO" id="GO:0020002">
    <property type="term" value="C:host cell plasma membrane"/>
    <property type="evidence" value="ECO:0007669"/>
    <property type="project" value="UniProtKB-SubCell"/>
</dbReference>
<dbReference type="GO" id="GO:0039654">
    <property type="term" value="P:fusion of virus membrane with host endosome membrane"/>
    <property type="evidence" value="ECO:0007669"/>
    <property type="project" value="UniProtKB-KW"/>
</dbReference>
<keyword evidence="26 37" id="KW-0472">Membrane</keyword>
<feature type="transmembrane region" description="Helical" evidence="37">
    <location>
        <begin position="1206"/>
        <end position="1234"/>
    </location>
</feature>
<evidence type="ECO:0000256" key="31">
    <source>
        <dbReference type="ARBA" id="ARBA00023288"/>
    </source>
</evidence>
<keyword evidence="23" id="KW-1043">Host membrane</keyword>
<keyword evidence="19" id="KW-0378">Hydrolase</keyword>
<dbReference type="Pfam" id="PF01589">
    <property type="entry name" value="Alpha_E1_glycop"/>
    <property type="match status" value="1"/>
</dbReference>
<dbReference type="Gene3D" id="2.60.40.4310">
    <property type="entry name" value="Alphavirus E2 glycoprotein, domain B"/>
    <property type="match status" value="1"/>
</dbReference>
<evidence type="ECO:0000256" key="28">
    <source>
        <dbReference type="ARBA" id="ARBA00023157"/>
    </source>
</evidence>
<evidence type="ECO:0000256" key="25">
    <source>
        <dbReference type="ARBA" id="ARBA00022989"/>
    </source>
</evidence>
<keyword evidence="29" id="KW-0325">Glycoprotein</keyword>
<evidence type="ECO:0000256" key="17">
    <source>
        <dbReference type="ARBA" id="ARBA00022685"/>
    </source>
</evidence>
<keyword evidence="12" id="KW-0167">Capsid protein</keyword>
<dbReference type="InterPro" id="IPR000336">
    <property type="entry name" value="Flavivir/Alphavir_Ig-like_sf"/>
</dbReference>
<dbReference type="FunFam" id="2.40.10.10:FF:000075">
    <property type="entry name" value="Structural polyprotein"/>
    <property type="match status" value="1"/>
</dbReference>
<evidence type="ECO:0000256" key="6">
    <source>
        <dbReference type="ARBA" id="ARBA00004563"/>
    </source>
</evidence>
<keyword evidence="24" id="KW-1144">T=4 icosahedral capsid protein</keyword>